<dbReference type="Proteomes" id="UP001234178">
    <property type="component" value="Unassembled WGS sequence"/>
</dbReference>
<feature type="compositionally biased region" description="Polar residues" evidence="6">
    <location>
        <begin position="131"/>
        <end position="152"/>
    </location>
</feature>
<feature type="compositionally biased region" description="Low complexity" evidence="6">
    <location>
        <begin position="264"/>
        <end position="273"/>
    </location>
</feature>
<feature type="signal peptide" evidence="7">
    <location>
        <begin position="1"/>
        <end position="19"/>
    </location>
</feature>
<gene>
    <name evidence="9" type="ORF">OUZ56_015883</name>
</gene>
<dbReference type="InterPro" id="IPR036508">
    <property type="entry name" value="Chitin-bd_dom_sf"/>
</dbReference>
<dbReference type="Gene3D" id="2.170.140.10">
    <property type="entry name" value="Chitin binding domain"/>
    <property type="match status" value="3"/>
</dbReference>
<dbReference type="PROSITE" id="PS50940">
    <property type="entry name" value="CHIT_BIND_II"/>
    <property type="match status" value="3"/>
</dbReference>
<feature type="chain" id="PRO_5046657075" description="Chitin-binding type-2 domain-containing protein" evidence="7">
    <location>
        <begin position="20"/>
        <end position="557"/>
    </location>
</feature>
<dbReference type="Pfam" id="PF01607">
    <property type="entry name" value="CBM_14"/>
    <property type="match status" value="3"/>
</dbReference>
<evidence type="ECO:0000313" key="10">
    <source>
        <dbReference type="Proteomes" id="UP001234178"/>
    </source>
</evidence>
<dbReference type="SMART" id="SM00494">
    <property type="entry name" value="ChtBD2"/>
    <property type="match status" value="3"/>
</dbReference>
<feature type="domain" description="Chitin-binding type-2" evidence="8">
    <location>
        <begin position="448"/>
        <end position="508"/>
    </location>
</feature>
<sequence>MTSTLLFVVLAILLHSSSAASNQPSFRQHRRLLKTYSASGRQGPPPFECVKSGFFGDSKDCFRFYRCVDFFGEEKQFTLFEFICGEGTIFDEALSVCNHPAWVNPTPPCLATTSWLNEGATAGNGTAPVTAGTSSEASVTTVPSAESSSTAAGLTPPIPSVESSTSAVESTSASGQETTVSSESSVTGSSTTMVEDIQTTPTSAPIVQSTESSSPSAPLEASTTVAPETSSATSAPEVAPEVASTTTVPEVITESSSAPPVQEVSSTTVPSTASPEIAIETTSASAQPEATTTTVAAITSAPTETSSASPIVSPPTTDAPFRLTCNDDKFHRHPLRCDLYYKCVWTDLSFSVDLRACSPGLHFDEASATCRIPGRTTPCVFATFPVTVTTESATTTTTEPPTTTTTEPPTTTVTTTAEPSTTTTASTTTVSVESSSASVQYTLAAGSLYDCKKPGHYPYQLDCVRFYRCFEVEPTVLKGLLYRCPEGYGYSVETERCEKQETLPVCNRTGIRLPMNFPVPLIPLEDTTVVQLEDFEKFFSNPNYFYTPRRKFKLRRY</sequence>
<feature type="region of interest" description="Disordered" evidence="6">
    <location>
        <begin position="121"/>
        <end position="273"/>
    </location>
</feature>
<feature type="compositionally biased region" description="Low complexity" evidence="6">
    <location>
        <begin position="160"/>
        <end position="192"/>
    </location>
</feature>
<dbReference type="PANTHER" id="PTHR23301">
    <property type="entry name" value="CHITIN BINDING PERITROPHIN-A"/>
    <property type="match status" value="1"/>
</dbReference>
<evidence type="ECO:0000256" key="2">
    <source>
        <dbReference type="ARBA" id="ARBA00022729"/>
    </source>
</evidence>
<evidence type="ECO:0000256" key="6">
    <source>
        <dbReference type="SAM" id="MobiDB-lite"/>
    </source>
</evidence>
<keyword evidence="1" id="KW-0147">Chitin-binding</keyword>
<evidence type="ECO:0000256" key="5">
    <source>
        <dbReference type="ARBA" id="ARBA00023180"/>
    </source>
</evidence>
<evidence type="ECO:0000256" key="3">
    <source>
        <dbReference type="ARBA" id="ARBA00022737"/>
    </source>
</evidence>
<dbReference type="InterPro" id="IPR002557">
    <property type="entry name" value="Chitin-bd_dom"/>
</dbReference>
<evidence type="ECO:0000256" key="1">
    <source>
        <dbReference type="ARBA" id="ARBA00022669"/>
    </source>
</evidence>
<evidence type="ECO:0000256" key="7">
    <source>
        <dbReference type="SAM" id="SignalP"/>
    </source>
</evidence>
<feature type="region of interest" description="Disordered" evidence="6">
    <location>
        <begin position="390"/>
        <end position="429"/>
    </location>
</feature>
<dbReference type="SUPFAM" id="SSF57625">
    <property type="entry name" value="Invertebrate chitin-binding proteins"/>
    <property type="match status" value="3"/>
</dbReference>
<feature type="compositionally biased region" description="Polar residues" evidence="6">
    <location>
        <begin position="197"/>
        <end position="208"/>
    </location>
</feature>
<evidence type="ECO:0000259" key="8">
    <source>
        <dbReference type="PROSITE" id="PS50940"/>
    </source>
</evidence>
<dbReference type="PANTHER" id="PTHR23301:SF0">
    <property type="entry name" value="CHITIN-BINDING TYPE-2 DOMAIN-CONTAINING PROTEIN-RELATED"/>
    <property type="match status" value="1"/>
</dbReference>
<keyword evidence="5" id="KW-0325">Glycoprotein</keyword>
<comment type="caution">
    <text evidence="9">The sequence shown here is derived from an EMBL/GenBank/DDBJ whole genome shotgun (WGS) entry which is preliminary data.</text>
</comment>
<feature type="domain" description="Chitin-binding type-2" evidence="8">
    <location>
        <begin position="322"/>
        <end position="381"/>
    </location>
</feature>
<evidence type="ECO:0000256" key="4">
    <source>
        <dbReference type="ARBA" id="ARBA00023157"/>
    </source>
</evidence>
<evidence type="ECO:0000313" key="9">
    <source>
        <dbReference type="EMBL" id="KAK4026857.1"/>
    </source>
</evidence>
<dbReference type="EMBL" id="JAOYFB010000038">
    <property type="protein sequence ID" value="KAK4026857.1"/>
    <property type="molecule type" value="Genomic_DNA"/>
</dbReference>
<name>A0ABR0AP16_9CRUS</name>
<feature type="compositionally biased region" description="Polar residues" evidence="6">
    <location>
        <begin position="224"/>
        <end position="234"/>
    </location>
</feature>
<accession>A0ABR0AP16</accession>
<keyword evidence="10" id="KW-1185">Reference proteome</keyword>
<proteinExistence type="predicted"/>
<feature type="compositionally biased region" description="Polar residues" evidence="6">
    <location>
        <begin position="243"/>
        <end position="259"/>
    </location>
</feature>
<feature type="domain" description="Chitin-binding type-2" evidence="8">
    <location>
        <begin position="46"/>
        <end position="111"/>
    </location>
</feature>
<keyword evidence="4" id="KW-1015">Disulfide bond</keyword>
<reference evidence="9 10" key="1">
    <citation type="journal article" date="2023" name="Nucleic Acids Res.">
        <title>The hologenome of Daphnia magna reveals possible DNA methylation and microbiome-mediated evolution of the host genome.</title>
        <authorList>
            <person name="Chaturvedi A."/>
            <person name="Li X."/>
            <person name="Dhandapani V."/>
            <person name="Marshall H."/>
            <person name="Kissane S."/>
            <person name="Cuenca-Cambronero M."/>
            <person name="Asole G."/>
            <person name="Calvet F."/>
            <person name="Ruiz-Romero M."/>
            <person name="Marangio P."/>
            <person name="Guigo R."/>
            <person name="Rago D."/>
            <person name="Mirbahai L."/>
            <person name="Eastwood N."/>
            <person name="Colbourne J.K."/>
            <person name="Zhou J."/>
            <person name="Mallon E."/>
            <person name="Orsini L."/>
        </authorList>
    </citation>
    <scope>NUCLEOTIDE SEQUENCE [LARGE SCALE GENOMIC DNA]</scope>
    <source>
        <strain evidence="9">LRV0_1</strain>
    </source>
</reference>
<protein>
    <recommendedName>
        <fullName evidence="8">Chitin-binding type-2 domain-containing protein</fullName>
    </recommendedName>
</protein>
<feature type="compositionally biased region" description="Low complexity" evidence="6">
    <location>
        <begin position="209"/>
        <end position="223"/>
    </location>
</feature>
<organism evidence="9 10">
    <name type="scientific">Daphnia magna</name>
    <dbReference type="NCBI Taxonomy" id="35525"/>
    <lineage>
        <taxon>Eukaryota</taxon>
        <taxon>Metazoa</taxon>
        <taxon>Ecdysozoa</taxon>
        <taxon>Arthropoda</taxon>
        <taxon>Crustacea</taxon>
        <taxon>Branchiopoda</taxon>
        <taxon>Diplostraca</taxon>
        <taxon>Cladocera</taxon>
        <taxon>Anomopoda</taxon>
        <taxon>Daphniidae</taxon>
        <taxon>Daphnia</taxon>
    </lineage>
</organism>
<keyword evidence="2 7" id="KW-0732">Signal</keyword>
<keyword evidence="3" id="KW-0677">Repeat</keyword>
<dbReference type="InterPro" id="IPR051940">
    <property type="entry name" value="Chitin_bind-dev_reg"/>
</dbReference>